<comment type="similarity">
    <text evidence="3 10">Belongs to the FliL family.</text>
</comment>
<evidence type="ECO:0000313" key="13">
    <source>
        <dbReference type="Proteomes" id="UP000315901"/>
    </source>
</evidence>
<keyword evidence="4" id="KW-1003">Cell membrane</keyword>
<keyword evidence="6" id="KW-0812">Transmembrane</keyword>
<dbReference type="GO" id="GO:0005886">
    <property type="term" value="C:plasma membrane"/>
    <property type="evidence" value="ECO:0007669"/>
    <property type="project" value="UniProtKB-SubCell"/>
</dbReference>
<evidence type="ECO:0000256" key="7">
    <source>
        <dbReference type="ARBA" id="ARBA00022779"/>
    </source>
</evidence>
<keyword evidence="11" id="KW-0732">Signal</keyword>
<evidence type="ECO:0000256" key="6">
    <source>
        <dbReference type="ARBA" id="ARBA00022692"/>
    </source>
</evidence>
<evidence type="ECO:0000256" key="9">
    <source>
        <dbReference type="ARBA" id="ARBA00023136"/>
    </source>
</evidence>
<keyword evidence="12" id="KW-0282">Flagellum</keyword>
<comment type="caution">
    <text evidence="12">The sequence shown here is derived from an EMBL/GenBank/DDBJ whole genome shotgun (WGS) entry which is preliminary data.</text>
</comment>
<evidence type="ECO:0000256" key="2">
    <source>
        <dbReference type="ARBA" id="ARBA00004162"/>
    </source>
</evidence>
<proteinExistence type="inferred from homology"/>
<keyword evidence="12" id="KW-0966">Cell projection</keyword>
<evidence type="ECO:0000313" key="12">
    <source>
        <dbReference type="EMBL" id="TPE54983.1"/>
    </source>
</evidence>
<keyword evidence="13" id="KW-1185">Reference proteome</keyword>
<reference evidence="12 13" key="1">
    <citation type="submission" date="2019-06" db="EMBL/GenBank/DDBJ databases">
        <title>A novel bacterium of genus Marinomonas, isolated from coastal sand.</title>
        <authorList>
            <person name="Huang H."/>
            <person name="Mo K."/>
            <person name="Hu Y."/>
        </authorList>
    </citation>
    <scope>NUCLEOTIDE SEQUENCE [LARGE SCALE GENOMIC DNA]</scope>
    <source>
        <strain evidence="12 13">HB171799</strain>
    </source>
</reference>
<evidence type="ECO:0000256" key="3">
    <source>
        <dbReference type="ARBA" id="ARBA00008281"/>
    </source>
</evidence>
<comment type="subcellular location">
    <subcellularLocation>
        <location evidence="10">Cell inner membrane</location>
    </subcellularLocation>
    <subcellularLocation>
        <location evidence="2">Cell membrane</location>
        <topology evidence="2">Single-pass membrane protein</topology>
    </subcellularLocation>
</comment>
<dbReference type="GO" id="GO:0071978">
    <property type="term" value="P:bacterial-type flagellum-dependent swarming motility"/>
    <property type="evidence" value="ECO:0007669"/>
    <property type="project" value="TreeGrafter"/>
</dbReference>
<sequence>MFQTLLLGKKASQFLLFAMLLALSPFTHAEDEAAPVMPVYIELKPDFIVNYIAPGPKLRYIKAGISLRSDSTQAGVIQGNMPIVRDAIVMFLSSRTGEQISGALAREETRKESVGAINAALKEETGMEPVMDVLFTSFVTQ</sequence>
<dbReference type="PANTHER" id="PTHR35091">
    <property type="entry name" value="FLAGELLAR PROTEIN FLIL"/>
    <property type="match status" value="1"/>
</dbReference>
<dbReference type="InterPro" id="IPR005503">
    <property type="entry name" value="FliL"/>
</dbReference>
<evidence type="ECO:0000256" key="1">
    <source>
        <dbReference type="ARBA" id="ARBA00002254"/>
    </source>
</evidence>
<name>A0A501X3G4_9GAMM</name>
<evidence type="ECO:0000256" key="11">
    <source>
        <dbReference type="SAM" id="SignalP"/>
    </source>
</evidence>
<dbReference type="Pfam" id="PF03748">
    <property type="entry name" value="FliL"/>
    <property type="match status" value="1"/>
</dbReference>
<dbReference type="OrthoDB" id="7063251at2"/>
<keyword evidence="10" id="KW-0997">Cell inner membrane</keyword>
<dbReference type="GO" id="GO:0006935">
    <property type="term" value="P:chemotaxis"/>
    <property type="evidence" value="ECO:0007669"/>
    <property type="project" value="UniProtKB-KW"/>
</dbReference>
<comment type="function">
    <text evidence="1 10">Controls the rotational direction of flagella during chemotaxis.</text>
</comment>
<dbReference type="Proteomes" id="UP000315901">
    <property type="component" value="Unassembled WGS sequence"/>
</dbReference>
<evidence type="ECO:0000256" key="5">
    <source>
        <dbReference type="ARBA" id="ARBA00022500"/>
    </source>
</evidence>
<dbReference type="RefSeq" id="WP_140587151.1">
    <property type="nucleotide sequence ID" value="NZ_VFRR01000003.1"/>
</dbReference>
<evidence type="ECO:0000256" key="8">
    <source>
        <dbReference type="ARBA" id="ARBA00022989"/>
    </source>
</evidence>
<keyword evidence="8" id="KW-1133">Transmembrane helix</keyword>
<evidence type="ECO:0000256" key="4">
    <source>
        <dbReference type="ARBA" id="ARBA00022475"/>
    </source>
</evidence>
<keyword evidence="12" id="KW-0969">Cilium</keyword>
<gene>
    <name evidence="12" type="ORF">FJM67_02710</name>
</gene>
<organism evidence="12 13">
    <name type="scientific">Maribrevibacterium harenarium</name>
    <dbReference type="NCBI Taxonomy" id="2589817"/>
    <lineage>
        <taxon>Bacteria</taxon>
        <taxon>Pseudomonadati</taxon>
        <taxon>Pseudomonadota</taxon>
        <taxon>Gammaproteobacteria</taxon>
        <taxon>Oceanospirillales</taxon>
        <taxon>Oceanospirillaceae</taxon>
        <taxon>Maribrevibacterium</taxon>
    </lineage>
</organism>
<dbReference type="EMBL" id="VFRR01000003">
    <property type="protein sequence ID" value="TPE54983.1"/>
    <property type="molecule type" value="Genomic_DNA"/>
</dbReference>
<keyword evidence="5 10" id="KW-0145">Chemotaxis</keyword>
<dbReference type="PANTHER" id="PTHR35091:SF2">
    <property type="entry name" value="FLAGELLAR PROTEIN FLIL"/>
    <property type="match status" value="1"/>
</dbReference>
<keyword evidence="9 10" id="KW-0472">Membrane</keyword>
<feature type="signal peptide" evidence="11">
    <location>
        <begin position="1"/>
        <end position="29"/>
    </location>
</feature>
<protein>
    <recommendedName>
        <fullName evidence="10">Flagellar protein FliL</fullName>
    </recommendedName>
</protein>
<keyword evidence="7 10" id="KW-0283">Flagellar rotation</keyword>
<accession>A0A501X3G4</accession>
<dbReference type="AlphaFoldDB" id="A0A501X3G4"/>
<dbReference type="GO" id="GO:0009425">
    <property type="term" value="C:bacterial-type flagellum basal body"/>
    <property type="evidence" value="ECO:0007669"/>
    <property type="project" value="InterPro"/>
</dbReference>
<evidence type="ECO:0000256" key="10">
    <source>
        <dbReference type="RuleBase" id="RU364125"/>
    </source>
</evidence>
<feature type="chain" id="PRO_5021411756" description="Flagellar protein FliL" evidence="11">
    <location>
        <begin position="30"/>
        <end position="141"/>
    </location>
</feature>